<dbReference type="Proteomes" id="UP001274830">
    <property type="component" value="Unassembled WGS sequence"/>
</dbReference>
<organism evidence="14 15">
    <name type="scientific">Recurvomyces mirabilis</name>
    <dbReference type="NCBI Taxonomy" id="574656"/>
    <lineage>
        <taxon>Eukaryota</taxon>
        <taxon>Fungi</taxon>
        <taxon>Dikarya</taxon>
        <taxon>Ascomycota</taxon>
        <taxon>Pezizomycotina</taxon>
        <taxon>Dothideomycetes</taxon>
        <taxon>Dothideomycetidae</taxon>
        <taxon>Mycosphaerellales</taxon>
        <taxon>Teratosphaeriaceae</taxon>
        <taxon>Recurvomyces</taxon>
    </lineage>
</organism>
<keyword evidence="9 10" id="KW-0687">Ribonucleoprotein</keyword>
<keyword evidence="15" id="KW-1185">Reference proteome</keyword>
<evidence type="ECO:0000256" key="3">
    <source>
        <dbReference type="ARBA" id="ARBA00009223"/>
    </source>
</evidence>
<evidence type="ECO:0000313" key="15">
    <source>
        <dbReference type="Proteomes" id="UP001274830"/>
    </source>
</evidence>
<evidence type="ECO:0000256" key="10">
    <source>
        <dbReference type="RuleBase" id="RU365070"/>
    </source>
</evidence>
<evidence type="ECO:0000256" key="6">
    <source>
        <dbReference type="ARBA" id="ARBA00022517"/>
    </source>
</evidence>
<dbReference type="Pfam" id="PF06862">
    <property type="entry name" value="Utp25_C"/>
    <property type="match status" value="1"/>
</dbReference>
<reference evidence="14" key="1">
    <citation type="submission" date="2023-07" db="EMBL/GenBank/DDBJ databases">
        <title>Black Yeasts Isolated from many extreme environments.</title>
        <authorList>
            <person name="Coleine C."/>
            <person name="Stajich J.E."/>
            <person name="Selbmann L."/>
        </authorList>
    </citation>
    <scope>NUCLEOTIDE SEQUENCE</scope>
    <source>
        <strain evidence="14">CCFEE 5485</strain>
    </source>
</reference>
<feature type="domain" description="UTP25 C-terminal" evidence="12">
    <location>
        <begin position="557"/>
        <end position="749"/>
    </location>
</feature>
<feature type="compositionally biased region" description="Basic and acidic residues" evidence="11">
    <location>
        <begin position="55"/>
        <end position="66"/>
    </location>
</feature>
<comment type="subunit">
    <text evidence="4 10">Component of the ribosomal small subunit (SSU) processome composed of at least 40 protein subunits and snoRNA U3.</text>
</comment>
<dbReference type="Gene3D" id="3.40.50.300">
    <property type="entry name" value="P-loop containing nucleotide triphosphate hydrolases"/>
    <property type="match status" value="1"/>
</dbReference>
<dbReference type="GO" id="GO:0000462">
    <property type="term" value="P:maturation of SSU-rRNA from tricistronic rRNA transcript (SSU-rRNA, 5.8S rRNA, LSU-rRNA)"/>
    <property type="evidence" value="ECO:0007669"/>
    <property type="project" value="TreeGrafter"/>
</dbReference>
<comment type="subcellular location">
    <subcellularLocation>
        <location evidence="2 10">Nucleus</location>
        <location evidence="2 10">Nucleolus</location>
    </subcellularLocation>
</comment>
<evidence type="ECO:0000259" key="12">
    <source>
        <dbReference type="Pfam" id="PF06862"/>
    </source>
</evidence>
<evidence type="ECO:0000256" key="8">
    <source>
        <dbReference type="ARBA" id="ARBA00023242"/>
    </source>
</evidence>
<dbReference type="AlphaFoldDB" id="A0AAE0TTZ4"/>
<evidence type="ECO:0000256" key="4">
    <source>
        <dbReference type="ARBA" id="ARBA00011192"/>
    </source>
</evidence>
<feature type="region of interest" description="Disordered" evidence="11">
    <location>
        <begin position="1"/>
        <end position="187"/>
    </location>
</feature>
<evidence type="ECO:0000256" key="11">
    <source>
        <dbReference type="SAM" id="MobiDB-lite"/>
    </source>
</evidence>
<name>A0AAE0TTZ4_9PEZI</name>
<feature type="compositionally biased region" description="Acidic residues" evidence="11">
    <location>
        <begin position="67"/>
        <end position="94"/>
    </location>
</feature>
<sequence length="750" mass="83878">MEDLVKMAPFRGRGRGRGQSRGRGGSFRGGRRGSRGGQPGGKLARSGIRTRAGYRKFDSQRVKDVDSDSEDGVPEAEEGVEEDGGGMSDDEEEEVVPKVKAYNALLSGFKQQQNGDQEGSRKRRKIEVSVPEDGADLDEESSVAGDDTLLDSSEGEGEDEDEDEDEVDAADAVEEINGDDAEDTSDPYEVHFASVDEDELSRRLKSIQSNAWRTEKQAVPGIGTFTMLTPQGVPDWTARQSHIRSSSDLPLKKRLADASAKRLKDLDQTQQAMAPCLFNYTDLLITNRTPSNASSLRSLASLHALNHVLRGRDKVLKNSDRISHAENPDLLDLRDQGFTRPKVLILTETRQMAYHYGVEMIELFQPDQVENKQRFQDAFSAPIDEHSNMPEDYHELFSGNNDNSFFTALKFTRKTIKFFSAFYASDIILASPLGLRRLIENEDRRKADHDFLSSIEVLIVDQADAMQMQSWENLAIVLQHLNLEPTDSHGADFNRVRSWYLNGQAKYLRQTIVLTAYLTPETNRLFNTWMLNCAGKAKLTSPYPGALISPAMAEMAGIKQTFSRFVSASPAADPDARFNYFTTAILPSLLRLPKPAEGQGGRGVLVFVPSYFDFIRVRNFFATSTLMQNTSFGAIHDYTSVPDQRRARSHFLSGRTGILLYTQRAHHFFRLRIRGVKRVVFYGLPDNGTFYEEIVGGFLGQSLREERCSVAEMGVRVCFGKWDGLALERVVGSERVRGLLGGNGDTFDFF</sequence>
<dbReference type="InterPro" id="IPR053939">
    <property type="entry name" value="UTP25_C"/>
</dbReference>
<dbReference type="InterPro" id="IPR027417">
    <property type="entry name" value="P-loop_NTPase"/>
</dbReference>
<proteinExistence type="inferred from homology"/>
<dbReference type="InterPro" id="IPR053940">
    <property type="entry name" value="UTP25_NTPase-like"/>
</dbReference>
<dbReference type="PANTHER" id="PTHR12933:SF0">
    <property type="entry name" value="U3 SMALL NUCLEOLAR RNA-ASSOCIATED PROTEIN 25 HOMOLOG"/>
    <property type="match status" value="1"/>
</dbReference>
<keyword evidence="8 10" id="KW-0539">Nucleus</keyword>
<evidence type="ECO:0000256" key="7">
    <source>
        <dbReference type="ARBA" id="ARBA00022552"/>
    </source>
</evidence>
<evidence type="ECO:0000256" key="5">
    <source>
        <dbReference type="ARBA" id="ARBA00015422"/>
    </source>
</evidence>
<dbReference type="Pfam" id="PF22916">
    <property type="entry name" value="UTP25_NTPase-like"/>
    <property type="match status" value="1"/>
</dbReference>
<evidence type="ECO:0000256" key="2">
    <source>
        <dbReference type="ARBA" id="ARBA00004604"/>
    </source>
</evidence>
<protein>
    <recommendedName>
        <fullName evidence="5 10">U3 small nucleolar RNA-associated protein 25</fullName>
        <shortName evidence="10">U3 snoRNA-associated protein 25</shortName>
    </recommendedName>
</protein>
<dbReference type="SUPFAM" id="SSF52540">
    <property type="entry name" value="P-loop containing nucleoside triphosphate hydrolases"/>
    <property type="match status" value="1"/>
</dbReference>
<evidence type="ECO:0000313" key="14">
    <source>
        <dbReference type="EMBL" id="KAK3671905.1"/>
    </source>
</evidence>
<accession>A0AAE0TTZ4</accession>
<dbReference type="EMBL" id="JAUTXT010000038">
    <property type="protein sequence ID" value="KAK3671905.1"/>
    <property type="molecule type" value="Genomic_DNA"/>
</dbReference>
<dbReference type="GO" id="GO:0019843">
    <property type="term" value="F:rRNA binding"/>
    <property type="evidence" value="ECO:0007669"/>
    <property type="project" value="TreeGrafter"/>
</dbReference>
<evidence type="ECO:0000256" key="9">
    <source>
        <dbReference type="ARBA" id="ARBA00023274"/>
    </source>
</evidence>
<comment type="caution">
    <text evidence="14">The sequence shown here is derived from an EMBL/GenBank/DDBJ whole genome shotgun (WGS) entry which is preliminary data.</text>
</comment>
<keyword evidence="7 10" id="KW-0698">rRNA processing</keyword>
<gene>
    <name evidence="14" type="primary">UTP25</name>
    <name evidence="14" type="ORF">LTR78_008271</name>
</gene>
<feature type="compositionally biased region" description="Acidic residues" evidence="11">
    <location>
        <begin position="153"/>
        <end position="186"/>
    </location>
</feature>
<keyword evidence="6 10" id="KW-0690">Ribosome biogenesis</keyword>
<feature type="domain" description="UTP25 NTP hydrolase-like" evidence="13">
    <location>
        <begin position="280"/>
        <end position="536"/>
    </location>
</feature>
<evidence type="ECO:0000259" key="13">
    <source>
        <dbReference type="Pfam" id="PF22916"/>
    </source>
</evidence>
<comment type="function">
    <text evidence="1 10">DEAD-box RNA helicase-like protein required for pre-18S rRNA processing, specifically at sites A0, A1, and A2.</text>
</comment>
<dbReference type="GO" id="GO:0032040">
    <property type="term" value="C:small-subunit processome"/>
    <property type="evidence" value="ECO:0007669"/>
    <property type="project" value="TreeGrafter"/>
</dbReference>
<dbReference type="GO" id="GO:0034511">
    <property type="term" value="F:U3 snoRNA binding"/>
    <property type="evidence" value="ECO:0007669"/>
    <property type="project" value="InterPro"/>
</dbReference>
<evidence type="ECO:0000256" key="1">
    <source>
        <dbReference type="ARBA" id="ARBA00002883"/>
    </source>
</evidence>
<dbReference type="PANTHER" id="PTHR12933">
    <property type="entry name" value="ORF PROTEIN-RELATED"/>
    <property type="match status" value="1"/>
</dbReference>
<dbReference type="InterPro" id="IPR010678">
    <property type="entry name" value="UTP25"/>
</dbReference>
<comment type="similarity">
    <text evidence="3 10">Belongs to the UTP25 family.</text>
</comment>